<organism evidence="3 4">
    <name type="scientific">Kribbella solani</name>
    <dbReference type="NCBI Taxonomy" id="236067"/>
    <lineage>
        <taxon>Bacteria</taxon>
        <taxon>Bacillati</taxon>
        <taxon>Actinomycetota</taxon>
        <taxon>Actinomycetes</taxon>
        <taxon>Propionibacteriales</taxon>
        <taxon>Kribbellaceae</taxon>
        <taxon>Kribbella</taxon>
    </lineage>
</organism>
<dbReference type="PANTHER" id="PTHR11895">
    <property type="entry name" value="TRANSAMIDASE"/>
    <property type="match status" value="1"/>
</dbReference>
<dbReference type="GO" id="GO:0004040">
    <property type="term" value="F:amidase activity"/>
    <property type="evidence" value="ECO:0007669"/>
    <property type="project" value="UniProtKB-EC"/>
</dbReference>
<dbReference type="InterPro" id="IPR000120">
    <property type="entry name" value="Amidase"/>
</dbReference>
<dbReference type="SUPFAM" id="SSF75304">
    <property type="entry name" value="Amidase signature (AS) enzymes"/>
    <property type="match status" value="1"/>
</dbReference>
<evidence type="ECO:0000256" key="1">
    <source>
        <dbReference type="ARBA" id="ARBA00009199"/>
    </source>
</evidence>
<name>A0A841DX43_9ACTN</name>
<comment type="similarity">
    <text evidence="1">Belongs to the amidase family.</text>
</comment>
<dbReference type="InterPro" id="IPR023631">
    <property type="entry name" value="Amidase_dom"/>
</dbReference>
<dbReference type="AlphaFoldDB" id="A0A841DX43"/>
<evidence type="ECO:0000313" key="4">
    <source>
        <dbReference type="Proteomes" id="UP000558997"/>
    </source>
</evidence>
<dbReference type="EC" id="3.5.1.4" evidence="3"/>
<dbReference type="RefSeq" id="WP_184841953.1">
    <property type="nucleotide sequence ID" value="NZ_BAAAVN010000012.1"/>
</dbReference>
<evidence type="ECO:0000259" key="2">
    <source>
        <dbReference type="Pfam" id="PF01425"/>
    </source>
</evidence>
<gene>
    <name evidence="3" type="ORF">HDA44_007065</name>
</gene>
<feature type="domain" description="Amidase" evidence="2">
    <location>
        <begin position="40"/>
        <end position="463"/>
    </location>
</feature>
<dbReference type="PANTHER" id="PTHR11895:SF7">
    <property type="entry name" value="GLUTAMYL-TRNA(GLN) AMIDOTRANSFERASE SUBUNIT A, MITOCHONDRIAL"/>
    <property type="match status" value="1"/>
</dbReference>
<sequence>MTVNTTPAPPAPLGMAEHGWPSATELADQIRTGRLASVAVTRRYLDRIEAINPELNAFCRVEAAAALQAAAEVDEAVARGDELPPFAGVPIAIKDLHPVRGWELCSASNAVGNVVMDDDAVAVRALRNAGFVFVGATTSPEFGTVSVTESARHGVTRSPWDVKRSPGGSSGGTAAAVASGMLPLGHGSDGAGSIREPASFCGLVGMKPSRGLVPGDAMFMEGFATEGVLTRTVEDTAALLDVFAAEPGVGWYRHPAQPVPYRQRAAEDPGRLRIAFSTRPAFPTWVDPAAVARGRQAAELVAALGHDVVERDIPGLDQDWFQAHFDIIYATGSAEVEIEDESAVEPLNRTLREAGRRTDSIDYVRAVIELQLAARQMYTLWDDVDILLTPTNPVLAPGEGALWQGQGADPWLPLRRAEETAALTVIANVLGLPAISIPLVEARDGMPLGTQLIGGRNDDGTVLALAGQLERAYPWRHRYPAGVTL</sequence>
<protein>
    <submittedName>
        <fullName evidence="3">Amidase</fullName>
        <ecNumber evidence="3">3.5.1.4</ecNumber>
    </submittedName>
</protein>
<evidence type="ECO:0000313" key="3">
    <source>
        <dbReference type="EMBL" id="MBB5983724.1"/>
    </source>
</evidence>
<reference evidence="3 4" key="1">
    <citation type="submission" date="2020-08" db="EMBL/GenBank/DDBJ databases">
        <title>Sequencing the genomes of 1000 actinobacteria strains.</title>
        <authorList>
            <person name="Klenk H.-P."/>
        </authorList>
    </citation>
    <scope>NUCLEOTIDE SEQUENCE [LARGE SCALE GENOMIC DNA]</scope>
    <source>
        <strain evidence="3 4">DSM 17294</strain>
    </source>
</reference>
<dbReference type="Proteomes" id="UP000558997">
    <property type="component" value="Unassembled WGS sequence"/>
</dbReference>
<keyword evidence="4" id="KW-1185">Reference proteome</keyword>
<dbReference type="InterPro" id="IPR036928">
    <property type="entry name" value="AS_sf"/>
</dbReference>
<proteinExistence type="inferred from homology"/>
<comment type="caution">
    <text evidence="3">The sequence shown here is derived from an EMBL/GenBank/DDBJ whole genome shotgun (WGS) entry which is preliminary data.</text>
</comment>
<dbReference type="PROSITE" id="PS00571">
    <property type="entry name" value="AMIDASES"/>
    <property type="match status" value="1"/>
</dbReference>
<dbReference type="InterPro" id="IPR020556">
    <property type="entry name" value="Amidase_CS"/>
</dbReference>
<keyword evidence="3" id="KW-0378">Hydrolase</keyword>
<dbReference type="Gene3D" id="3.90.1300.10">
    <property type="entry name" value="Amidase signature (AS) domain"/>
    <property type="match status" value="1"/>
</dbReference>
<dbReference type="Pfam" id="PF01425">
    <property type="entry name" value="Amidase"/>
    <property type="match status" value="1"/>
</dbReference>
<accession>A0A841DX43</accession>
<dbReference type="EMBL" id="JACHNF010000001">
    <property type="protein sequence ID" value="MBB5983724.1"/>
    <property type="molecule type" value="Genomic_DNA"/>
</dbReference>